<protein>
    <submittedName>
        <fullName evidence="1">Uncharacterized protein</fullName>
    </submittedName>
</protein>
<dbReference type="AlphaFoldDB" id="A0AA39UF38"/>
<evidence type="ECO:0000313" key="2">
    <source>
        <dbReference type="Proteomes" id="UP001175227"/>
    </source>
</evidence>
<dbReference type="Proteomes" id="UP001175227">
    <property type="component" value="Unassembled WGS sequence"/>
</dbReference>
<sequence length="229" mass="26193">MCSNFTLTFENYSSLRHSRVDPSQTHIYKPGLFALAPAFYHFDIPSLFHTTMSFSNHYGSDLADRNLIRRAVDSLPPNVNGPPPIPLEDLQAHFAILYKATIALKRWKTANENTPPFAEIVFSPVNREYFSVDQAVRQINDEVPPEYRLAKPHSIVYATKRPTKMDKEEWKLFKNGDTDALMKKWDSPSELHVLEEVRRKKLLEAIDVAIGLIETAMITLPFTVCGPYL</sequence>
<comment type="caution">
    <text evidence="1">The sequence shown here is derived from an EMBL/GenBank/DDBJ whole genome shotgun (WGS) entry which is preliminary data.</text>
</comment>
<gene>
    <name evidence="1" type="ORF">IW261DRAFT_1490767</name>
</gene>
<proteinExistence type="predicted"/>
<dbReference type="EMBL" id="JAUEPR010000020">
    <property type="protein sequence ID" value="KAK0476340.1"/>
    <property type="molecule type" value="Genomic_DNA"/>
</dbReference>
<name>A0AA39UF38_9AGAR</name>
<evidence type="ECO:0000313" key="1">
    <source>
        <dbReference type="EMBL" id="KAK0476340.1"/>
    </source>
</evidence>
<organism evidence="1 2">
    <name type="scientific">Armillaria novae-zelandiae</name>
    <dbReference type="NCBI Taxonomy" id="153914"/>
    <lineage>
        <taxon>Eukaryota</taxon>
        <taxon>Fungi</taxon>
        <taxon>Dikarya</taxon>
        <taxon>Basidiomycota</taxon>
        <taxon>Agaricomycotina</taxon>
        <taxon>Agaricomycetes</taxon>
        <taxon>Agaricomycetidae</taxon>
        <taxon>Agaricales</taxon>
        <taxon>Marasmiineae</taxon>
        <taxon>Physalacriaceae</taxon>
        <taxon>Armillaria</taxon>
    </lineage>
</organism>
<keyword evidence="2" id="KW-1185">Reference proteome</keyword>
<reference evidence="1" key="1">
    <citation type="submission" date="2023-06" db="EMBL/GenBank/DDBJ databases">
        <authorList>
            <consortium name="Lawrence Berkeley National Laboratory"/>
            <person name="Ahrendt S."/>
            <person name="Sahu N."/>
            <person name="Indic B."/>
            <person name="Wong-Bajracharya J."/>
            <person name="Merenyi Z."/>
            <person name="Ke H.-M."/>
            <person name="Monk M."/>
            <person name="Kocsube S."/>
            <person name="Drula E."/>
            <person name="Lipzen A."/>
            <person name="Balint B."/>
            <person name="Henrissat B."/>
            <person name="Andreopoulos B."/>
            <person name="Martin F.M."/>
            <person name="Harder C.B."/>
            <person name="Rigling D."/>
            <person name="Ford K.L."/>
            <person name="Foster G.D."/>
            <person name="Pangilinan J."/>
            <person name="Papanicolaou A."/>
            <person name="Barry K."/>
            <person name="LaButti K."/>
            <person name="Viragh M."/>
            <person name="Koriabine M."/>
            <person name="Yan M."/>
            <person name="Riley R."/>
            <person name="Champramary S."/>
            <person name="Plett K.L."/>
            <person name="Tsai I.J."/>
            <person name="Slot J."/>
            <person name="Sipos G."/>
            <person name="Plett J."/>
            <person name="Nagy L.G."/>
            <person name="Grigoriev I.V."/>
        </authorList>
    </citation>
    <scope>NUCLEOTIDE SEQUENCE</scope>
    <source>
        <strain evidence="1">ICMP 16352</strain>
    </source>
</reference>
<accession>A0AA39UF38</accession>